<keyword evidence="5" id="KW-0808">Transferase</keyword>
<comment type="caution">
    <text evidence="11">The sequence shown here is derived from an EMBL/GenBank/DDBJ whole genome shotgun (WGS) entry which is preliminary data.</text>
</comment>
<dbReference type="PANTHER" id="PTHR10344">
    <property type="entry name" value="THYMIDYLATE KINASE"/>
    <property type="match status" value="1"/>
</dbReference>
<dbReference type="InterPro" id="IPR039430">
    <property type="entry name" value="Thymidylate_kin-like_dom"/>
</dbReference>
<dbReference type="PROSITE" id="PS01331">
    <property type="entry name" value="THYMIDYLATE_KINASE"/>
    <property type="match status" value="1"/>
</dbReference>
<dbReference type="SUPFAM" id="SSF52540">
    <property type="entry name" value="P-loop containing nucleoside triphosphate hydrolases"/>
    <property type="match status" value="1"/>
</dbReference>
<comment type="pathway">
    <text evidence="1">Pyrimidine metabolism; dTTP biosynthesis.</text>
</comment>
<reference evidence="11" key="1">
    <citation type="submission" date="2022-07" db="EMBL/GenBank/DDBJ databases">
        <title>Phylogenomic reconstructions and comparative analyses of Kickxellomycotina fungi.</title>
        <authorList>
            <person name="Reynolds N.K."/>
            <person name="Stajich J.E."/>
            <person name="Barry K."/>
            <person name="Grigoriev I.V."/>
            <person name="Crous P."/>
            <person name="Smith M.E."/>
        </authorList>
    </citation>
    <scope>NUCLEOTIDE SEQUENCE</scope>
    <source>
        <strain evidence="11">RSA 1196</strain>
    </source>
</reference>
<dbReference type="GO" id="GO:0005829">
    <property type="term" value="C:cytosol"/>
    <property type="evidence" value="ECO:0007669"/>
    <property type="project" value="TreeGrafter"/>
</dbReference>
<evidence type="ECO:0000313" key="12">
    <source>
        <dbReference type="Proteomes" id="UP001150925"/>
    </source>
</evidence>
<dbReference type="Proteomes" id="UP001150925">
    <property type="component" value="Unassembled WGS sequence"/>
</dbReference>
<evidence type="ECO:0000256" key="6">
    <source>
        <dbReference type="ARBA" id="ARBA00022727"/>
    </source>
</evidence>
<gene>
    <name evidence="11" type="ORF">IWQ62_002643</name>
</gene>
<dbReference type="EMBL" id="JANBPY010000588">
    <property type="protein sequence ID" value="KAJ1965538.1"/>
    <property type="molecule type" value="Genomic_DNA"/>
</dbReference>
<dbReference type="GO" id="GO:0006233">
    <property type="term" value="P:dTDP biosynthetic process"/>
    <property type="evidence" value="ECO:0007669"/>
    <property type="project" value="InterPro"/>
</dbReference>
<dbReference type="GO" id="GO:0006235">
    <property type="term" value="P:dTTP biosynthetic process"/>
    <property type="evidence" value="ECO:0007669"/>
    <property type="project" value="TreeGrafter"/>
</dbReference>
<keyword evidence="7" id="KW-0547">Nucleotide-binding</keyword>
<dbReference type="PANTHER" id="PTHR10344:SF1">
    <property type="entry name" value="THYMIDYLATE KINASE"/>
    <property type="match status" value="1"/>
</dbReference>
<dbReference type="GO" id="GO:0004798">
    <property type="term" value="F:dTMP kinase activity"/>
    <property type="evidence" value="ECO:0007669"/>
    <property type="project" value="UniProtKB-EC"/>
</dbReference>
<dbReference type="Gene3D" id="3.40.50.300">
    <property type="entry name" value="P-loop containing nucleotide triphosphate hydrolases"/>
    <property type="match status" value="1"/>
</dbReference>
<dbReference type="GO" id="GO:0005634">
    <property type="term" value="C:nucleus"/>
    <property type="evidence" value="ECO:0007669"/>
    <property type="project" value="TreeGrafter"/>
</dbReference>
<dbReference type="GO" id="GO:0006227">
    <property type="term" value="P:dUDP biosynthetic process"/>
    <property type="evidence" value="ECO:0007669"/>
    <property type="project" value="TreeGrafter"/>
</dbReference>
<dbReference type="GO" id="GO:0005739">
    <property type="term" value="C:mitochondrion"/>
    <property type="evidence" value="ECO:0007669"/>
    <property type="project" value="TreeGrafter"/>
</dbReference>
<evidence type="ECO:0000256" key="7">
    <source>
        <dbReference type="ARBA" id="ARBA00022741"/>
    </source>
</evidence>
<dbReference type="GO" id="GO:0005524">
    <property type="term" value="F:ATP binding"/>
    <property type="evidence" value="ECO:0007669"/>
    <property type="project" value="UniProtKB-KW"/>
</dbReference>
<evidence type="ECO:0000256" key="5">
    <source>
        <dbReference type="ARBA" id="ARBA00022679"/>
    </source>
</evidence>
<dbReference type="InterPro" id="IPR018094">
    <property type="entry name" value="Thymidylate_kinase"/>
</dbReference>
<dbReference type="InterPro" id="IPR027417">
    <property type="entry name" value="P-loop_NTPase"/>
</dbReference>
<dbReference type="EC" id="2.7.4.9" evidence="3"/>
<organism evidence="11 12">
    <name type="scientific">Dispira parvispora</name>
    <dbReference type="NCBI Taxonomy" id="1520584"/>
    <lineage>
        <taxon>Eukaryota</taxon>
        <taxon>Fungi</taxon>
        <taxon>Fungi incertae sedis</taxon>
        <taxon>Zoopagomycota</taxon>
        <taxon>Kickxellomycotina</taxon>
        <taxon>Dimargaritomycetes</taxon>
        <taxon>Dimargaritales</taxon>
        <taxon>Dimargaritaceae</taxon>
        <taxon>Dispira</taxon>
    </lineage>
</organism>
<evidence type="ECO:0000313" key="11">
    <source>
        <dbReference type="EMBL" id="KAJ1965538.1"/>
    </source>
</evidence>
<dbReference type="HAMAP" id="MF_00165">
    <property type="entry name" value="Thymidylate_kinase"/>
    <property type="match status" value="1"/>
</dbReference>
<keyword evidence="12" id="KW-1185">Reference proteome</keyword>
<evidence type="ECO:0000256" key="1">
    <source>
        <dbReference type="ARBA" id="ARBA00004992"/>
    </source>
</evidence>
<evidence type="ECO:0000256" key="4">
    <source>
        <dbReference type="ARBA" id="ARBA00017144"/>
    </source>
</evidence>
<sequence>MATHSAESRSRGAFILLEGCDRTGKSTQAAKLVERLQTLGHSTKLWKFPDRTTRIGQMIDGYLAKGEDLNDHAVHLLFSANRWEAVEAMEKHLSAGTTLVVDRYAYSGVAFSAAKGLDLEWCKHPDRGLLRPDLTLFLDMPIEESMKRGGFGEERYEKLTIQTKVRELFLQLREPTWVMVDATQSIESIHKELVHQSEKAITRVRDQPLQHDLWLS</sequence>
<comment type="similarity">
    <text evidence="2">Belongs to the thymidylate kinase family.</text>
</comment>
<evidence type="ECO:0000256" key="2">
    <source>
        <dbReference type="ARBA" id="ARBA00009776"/>
    </source>
</evidence>
<dbReference type="AlphaFoldDB" id="A0A9W8E798"/>
<dbReference type="Pfam" id="PF02223">
    <property type="entry name" value="Thymidylate_kin"/>
    <property type="match status" value="1"/>
</dbReference>
<dbReference type="GO" id="GO:0004550">
    <property type="term" value="F:nucleoside diphosphate kinase activity"/>
    <property type="evidence" value="ECO:0007669"/>
    <property type="project" value="TreeGrafter"/>
</dbReference>
<protein>
    <recommendedName>
        <fullName evidence="4">Thymidylate kinase</fullName>
        <ecNumber evidence="3">2.7.4.9</ecNumber>
    </recommendedName>
</protein>
<dbReference type="FunFam" id="3.40.50.300:FF:000679">
    <property type="entry name" value="Thymidylate kinase"/>
    <property type="match status" value="1"/>
</dbReference>
<accession>A0A9W8E798</accession>
<dbReference type="CDD" id="cd01672">
    <property type="entry name" value="TMPK"/>
    <property type="match status" value="1"/>
</dbReference>
<dbReference type="OrthoDB" id="425602at2759"/>
<evidence type="ECO:0000256" key="3">
    <source>
        <dbReference type="ARBA" id="ARBA00012980"/>
    </source>
</evidence>
<keyword evidence="9" id="KW-0067">ATP-binding</keyword>
<dbReference type="NCBIfam" id="TIGR00041">
    <property type="entry name" value="DTMP_kinase"/>
    <property type="match status" value="1"/>
</dbReference>
<proteinExistence type="inferred from homology"/>
<evidence type="ECO:0000256" key="9">
    <source>
        <dbReference type="ARBA" id="ARBA00022840"/>
    </source>
</evidence>
<feature type="domain" description="Thymidylate kinase-like" evidence="10">
    <location>
        <begin position="17"/>
        <end position="192"/>
    </location>
</feature>
<name>A0A9W8E798_9FUNG</name>
<keyword evidence="6" id="KW-0545">Nucleotide biosynthesis</keyword>
<evidence type="ECO:0000256" key="8">
    <source>
        <dbReference type="ARBA" id="ARBA00022777"/>
    </source>
</evidence>
<keyword evidence="8" id="KW-0418">Kinase</keyword>
<evidence type="ECO:0000259" key="10">
    <source>
        <dbReference type="Pfam" id="PF02223"/>
    </source>
</evidence>
<dbReference type="InterPro" id="IPR018095">
    <property type="entry name" value="Thymidylate_kin_CS"/>
</dbReference>